<dbReference type="InterPro" id="IPR051288">
    <property type="entry name" value="Serum_paraoxonase/arylesterase"/>
</dbReference>
<dbReference type="InterPro" id="IPR011042">
    <property type="entry name" value="6-blade_b-propeller_TolB-like"/>
</dbReference>
<dbReference type="RefSeq" id="XP_013284461.1">
    <property type="nucleotide sequence ID" value="XM_013429007.1"/>
</dbReference>
<organism evidence="1 2">
    <name type="scientific">Fonsecaea pedrosoi CBS 271.37</name>
    <dbReference type="NCBI Taxonomy" id="1442368"/>
    <lineage>
        <taxon>Eukaryota</taxon>
        <taxon>Fungi</taxon>
        <taxon>Dikarya</taxon>
        <taxon>Ascomycota</taxon>
        <taxon>Pezizomycotina</taxon>
        <taxon>Eurotiomycetes</taxon>
        <taxon>Chaetothyriomycetidae</taxon>
        <taxon>Chaetothyriales</taxon>
        <taxon>Herpotrichiellaceae</taxon>
        <taxon>Fonsecaea</taxon>
    </lineage>
</organism>
<reference evidence="1 2" key="1">
    <citation type="submission" date="2015-01" db="EMBL/GenBank/DDBJ databases">
        <title>The Genome Sequence of Fonsecaea pedrosoi CBS 271.37.</title>
        <authorList>
            <consortium name="The Broad Institute Genomics Platform"/>
            <person name="Cuomo C."/>
            <person name="de Hoog S."/>
            <person name="Gorbushina A."/>
            <person name="Stielow B."/>
            <person name="Teixiera M."/>
            <person name="Abouelleil A."/>
            <person name="Chapman S.B."/>
            <person name="Priest M."/>
            <person name="Young S.K."/>
            <person name="Wortman J."/>
            <person name="Nusbaum C."/>
            <person name="Birren B."/>
        </authorList>
    </citation>
    <scope>NUCLEOTIDE SEQUENCE [LARGE SCALE GENOMIC DNA]</scope>
    <source>
        <strain evidence="1 2">CBS 271.37</strain>
    </source>
</reference>
<dbReference type="EMBL" id="KN846972">
    <property type="protein sequence ID" value="KIW80653.1"/>
    <property type="molecule type" value="Genomic_DNA"/>
</dbReference>
<protein>
    <recommendedName>
        <fullName evidence="3">SMP-30/Gluconolactonase/LRE-like region domain-containing protein</fullName>
    </recommendedName>
</protein>
<dbReference type="Gene3D" id="2.120.10.30">
    <property type="entry name" value="TolB, C-terminal domain"/>
    <property type="match status" value="1"/>
</dbReference>
<dbReference type="AlphaFoldDB" id="A0A0D2GIN1"/>
<accession>A0A0D2GIN1</accession>
<evidence type="ECO:0008006" key="3">
    <source>
        <dbReference type="Google" id="ProtNLM"/>
    </source>
</evidence>
<evidence type="ECO:0000313" key="2">
    <source>
        <dbReference type="Proteomes" id="UP000053029"/>
    </source>
</evidence>
<dbReference type="Proteomes" id="UP000053029">
    <property type="component" value="Unassembled WGS sequence"/>
</dbReference>
<keyword evidence="2" id="KW-1185">Reference proteome</keyword>
<dbReference type="PANTHER" id="PTHR11799">
    <property type="entry name" value="PARAOXONASE"/>
    <property type="match status" value="1"/>
</dbReference>
<gene>
    <name evidence="1" type="ORF">Z517_07269</name>
</gene>
<dbReference type="HOGENOM" id="CLU_033924_3_1_1"/>
<dbReference type="OrthoDB" id="5307922at2759"/>
<sequence>MANKLPLVAVLLGFCAVFWQLFLREVLFNAVGLGRTVQPVTDFPYQCRRISGDPNLQACEDMWLDRGSRTLYLACSDSLARKEWMPNIHRLNASGRALQDHIVAMDIDSPTSSGGYTYRVLKTQGFSGVHGDGRIHVVGMTGTTSADESIVQLWLINASPSVDSETGELLDNAVVGGNSTIEVFATAPRSASMKHGKTYANSQIATPNNVALTKDGGFFFTNDHGPHKVGLQHHLSSFIGTGDVSYCSAAGVCKKVASGFKFPNGLHLGSDGLLYVPSAAVGGITVFKPNADGSVVKVHKIDLDYPIDNLSEDANGDIFAATLPKSLKMLAGFDDPLNLKSPPATAWRIRRLNREIQDKYEYELTKIIEDAEGEELPGTTTVIHDAQTGTLFLSGKSCVSHGIEGRF</sequence>
<dbReference type="SUPFAM" id="SSF63829">
    <property type="entry name" value="Calcium-dependent phosphotriesterase"/>
    <property type="match status" value="1"/>
</dbReference>
<evidence type="ECO:0000313" key="1">
    <source>
        <dbReference type="EMBL" id="KIW80653.1"/>
    </source>
</evidence>
<dbReference type="VEuPathDB" id="FungiDB:Z517_07269"/>
<name>A0A0D2GIN1_9EURO</name>
<dbReference type="GeneID" id="25306759"/>
<dbReference type="PANTHER" id="PTHR11799:SF20">
    <property type="entry name" value="SMP-30_GLUCONOLACTONASE_LRE-LIKE REGION DOMAIN-CONTAINING PROTEIN"/>
    <property type="match status" value="1"/>
</dbReference>
<proteinExistence type="predicted"/>